<evidence type="ECO:0000313" key="2">
    <source>
        <dbReference type="EMBL" id="MPM69648.1"/>
    </source>
</evidence>
<organism evidence="2">
    <name type="scientific">bioreactor metagenome</name>
    <dbReference type="NCBI Taxonomy" id="1076179"/>
    <lineage>
        <taxon>unclassified sequences</taxon>
        <taxon>metagenomes</taxon>
        <taxon>ecological metagenomes</taxon>
    </lineage>
</organism>
<dbReference type="Pfam" id="PF07510">
    <property type="entry name" value="GmrSD_C"/>
    <property type="match status" value="1"/>
</dbReference>
<protein>
    <recommendedName>
        <fullName evidence="1">GmrSD restriction endonucleases C-terminal domain-containing protein</fullName>
    </recommendedName>
</protein>
<proteinExistence type="predicted"/>
<name>A0A645BX13_9ZZZZ</name>
<dbReference type="PANTHER" id="PTHR35149:SF1">
    <property type="entry name" value="DUF5655 DOMAIN-CONTAINING PROTEIN"/>
    <property type="match status" value="1"/>
</dbReference>
<sequence length="371" mass="43359">MDLLKNMIFRQVKREQFKELNMKWKEITALLEGIEEKPLRFLRYFIMSNYDVSDVKDGILREDQIYDWLSNNNTQCNYEKKPFEFVQLMKANVDRYVSYLKPKDAENGNIHLSNISLLAGHSYKLHLMLLLPASQMEGPVLSEFKKIVESVVYYTVINRIATNFTERIFAVWCKEIRNIVTQEDLFRFVRAFVLPNVNSWKVNIEQSFLHLGLNSMQQYRIKFIMAKISAYVDALRIGKGDTGVLANYMDNGVEIEHIMPQTCYDKASYGVNDEEFSLLINRLGNLTLLENSINKSIQNNDYASKSKAYQQSKFYLTKSIPKLVDQGADTAITRTNKKLAAWEEWNKTSIEDRQEILFRLSEEIWGINPEE</sequence>
<comment type="caution">
    <text evidence="2">The sequence shown here is derived from an EMBL/GenBank/DDBJ whole genome shotgun (WGS) entry which is preliminary data.</text>
</comment>
<accession>A0A645BX13</accession>
<dbReference type="EMBL" id="VSSQ01022995">
    <property type="protein sequence ID" value="MPM69648.1"/>
    <property type="molecule type" value="Genomic_DNA"/>
</dbReference>
<gene>
    <name evidence="2" type="ORF">SDC9_116596</name>
</gene>
<reference evidence="2" key="1">
    <citation type="submission" date="2019-08" db="EMBL/GenBank/DDBJ databases">
        <authorList>
            <person name="Kucharzyk K."/>
            <person name="Murdoch R.W."/>
            <person name="Higgins S."/>
            <person name="Loffler F."/>
        </authorList>
    </citation>
    <scope>NUCLEOTIDE SEQUENCE</scope>
</reference>
<dbReference type="InterPro" id="IPR011089">
    <property type="entry name" value="GmrSD_C"/>
</dbReference>
<dbReference type="PANTHER" id="PTHR35149">
    <property type="entry name" value="SLL5132 PROTEIN"/>
    <property type="match status" value="1"/>
</dbReference>
<feature type="domain" description="GmrSD restriction endonucleases C-terminal" evidence="1">
    <location>
        <begin position="205"/>
        <end position="359"/>
    </location>
</feature>
<dbReference type="AlphaFoldDB" id="A0A645BX13"/>
<evidence type="ECO:0000259" key="1">
    <source>
        <dbReference type="Pfam" id="PF07510"/>
    </source>
</evidence>